<dbReference type="EMBL" id="NPCC01000023">
    <property type="protein sequence ID" value="PAE88120.1"/>
    <property type="molecule type" value="Genomic_DNA"/>
</dbReference>
<dbReference type="SUPFAM" id="SSF56037">
    <property type="entry name" value="PheT/TilS domain"/>
    <property type="match status" value="1"/>
</dbReference>
<dbReference type="AlphaFoldDB" id="A0A268NYH9"/>
<reference evidence="1 2" key="1">
    <citation type="submission" date="2017-07" db="EMBL/GenBank/DDBJ databases">
        <title>Isolation and whole genome analysis of endospore-forming bacteria from heroin.</title>
        <authorList>
            <person name="Kalinowski J."/>
            <person name="Ahrens B."/>
            <person name="Al-Dilaimi A."/>
            <person name="Winkler A."/>
            <person name="Wibberg D."/>
            <person name="Schleenbecker U."/>
            <person name="Ruckert C."/>
            <person name="Wolfel R."/>
            <person name="Grass G."/>
        </authorList>
    </citation>
    <scope>NUCLEOTIDE SEQUENCE [LARGE SCALE GENOMIC DNA]</scope>
    <source>
        <strain evidence="1 2">7539</strain>
    </source>
</reference>
<name>A0A268NYH9_SHOCL</name>
<protein>
    <submittedName>
        <fullName evidence="1">Uncharacterized protein</fullName>
    </submittedName>
</protein>
<evidence type="ECO:0000313" key="2">
    <source>
        <dbReference type="Proteomes" id="UP000216207"/>
    </source>
</evidence>
<dbReference type="Proteomes" id="UP000216207">
    <property type="component" value="Unassembled WGS sequence"/>
</dbReference>
<evidence type="ECO:0000313" key="1">
    <source>
        <dbReference type="EMBL" id="PAE88120.1"/>
    </source>
</evidence>
<accession>A0A268NYH9</accession>
<organism evidence="1 2">
    <name type="scientific">Shouchella clausii</name>
    <name type="common">Alkalihalobacillus clausii</name>
    <dbReference type="NCBI Taxonomy" id="79880"/>
    <lineage>
        <taxon>Bacteria</taxon>
        <taxon>Bacillati</taxon>
        <taxon>Bacillota</taxon>
        <taxon>Bacilli</taxon>
        <taxon>Bacillales</taxon>
        <taxon>Bacillaceae</taxon>
        <taxon>Shouchella</taxon>
    </lineage>
</organism>
<dbReference type="RefSeq" id="WP_095236142.1">
    <property type="nucleotide sequence ID" value="NZ_NPCC01000023.1"/>
</dbReference>
<sequence>MTIGLLYSYHIEIGPSSQMLKGRLQFFQELLHFDLQDAPLNAFVARENWPQKGTLHHEALFASLQEGDFFKPVHSAVDLTRFFMLEYELPITFHDADSLKTPLMVDPKRATVSDQLGLISSPDTVALRTDASETTTNGLHVFYFPNHLHEDKRLPLLQAAGSMFTHVHGGSTSIQLVESSSSDV</sequence>
<gene>
    <name evidence="1" type="ORF">CHH72_14835</name>
</gene>
<proteinExistence type="predicted"/>
<comment type="caution">
    <text evidence="1">The sequence shown here is derived from an EMBL/GenBank/DDBJ whole genome shotgun (WGS) entry which is preliminary data.</text>
</comment>